<feature type="signal peptide" evidence="1">
    <location>
        <begin position="1"/>
        <end position="25"/>
    </location>
</feature>
<evidence type="ECO:0000256" key="1">
    <source>
        <dbReference type="SAM" id="SignalP"/>
    </source>
</evidence>
<organism evidence="2">
    <name type="scientific">Glycine max</name>
    <name type="common">Soybean</name>
    <name type="synonym">Glycine hispida</name>
    <dbReference type="NCBI Taxonomy" id="3847"/>
    <lineage>
        <taxon>Eukaryota</taxon>
        <taxon>Viridiplantae</taxon>
        <taxon>Streptophyta</taxon>
        <taxon>Embryophyta</taxon>
        <taxon>Tracheophyta</taxon>
        <taxon>Spermatophyta</taxon>
        <taxon>Magnoliopsida</taxon>
        <taxon>eudicotyledons</taxon>
        <taxon>Gunneridae</taxon>
        <taxon>Pentapetalae</taxon>
        <taxon>rosids</taxon>
        <taxon>fabids</taxon>
        <taxon>Fabales</taxon>
        <taxon>Fabaceae</taxon>
        <taxon>Papilionoideae</taxon>
        <taxon>50 kb inversion clade</taxon>
        <taxon>NPAAA clade</taxon>
        <taxon>indigoferoid/millettioid clade</taxon>
        <taxon>Phaseoleae</taxon>
        <taxon>Glycine</taxon>
        <taxon>Glycine subgen. Soja</taxon>
    </lineage>
</organism>
<accession>C6T1S7</accession>
<name>C6T1S7_SOYBN</name>
<sequence>MLMSLLIRRLLRVIISFCSLNNVDSTVSVHNVTNFTNFKSKSCFFKRLLHLATTKRTEITPALGGAAIGEARGDVLEGGLARNDVVAEGLELRNRVFSGCALDDATFRILPRGLPSRTFVLYQYVRSPNLNTATTLRRRRRHLRLLMLIPVLLLRR</sequence>
<protein>
    <recommendedName>
        <fullName evidence="3">Secreted protein</fullName>
    </recommendedName>
</protein>
<reference evidence="2" key="1">
    <citation type="submission" date="2009-08" db="EMBL/GenBank/DDBJ databases">
        <authorList>
            <person name="Cheung F."/>
            <person name="Xiao Y."/>
            <person name="Chan A."/>
            <person name="Moskal W."/>
            <person name="Town C.D."/>
        </authorList>
    </citation>
    <scope>NUCLEOTIDE SEQUENCE</scope>
</reference>
<evidence type="ECO:0008006" key="3">
    <source>
        <dbReference type="Google" id="ProtNLM"/>
    </source>
</evidence>
<keyword evidence="1" id="KW-0732">Signal</keyword>
<dbReference type="EMBL" id="BT091383">
    <property type="protein sequence ID" value="ACU15538.1"/>
    <property type="molecule type" value="mRNA"/>
</dbReference>
<dbReference type="AlphaFoldDB" id="C6T1S7"/>
<feature type="chain" id="PRO_5002970813" description="Secreted protein" evidence="1">
    <location>
        <begin position="26"/>
        <end position="156"/>
    </location>
</feature>
<proteinExistence type="evidence at transcript level"/>
<evidence type="ECO:0000313" key="2">
    <source>
        <dbReference type="EMBL" id="ACU15538.1"/>
    </source>
</evidence>